<reference evidence="2" key="1">
    <citation type="journal article" date="2015" name="Nature">
        <title>Complex archaea that bridge the gap between prokaryotes and eukaryotes.</title>
        <authorList>
            <person name="Spang A."/>
            <person name="Saw J.H."/>
            <person name="Jorgensen S.L."/>
            <person name="Zaremba-Niedzwiedzka K."/>
            <person name="Martijn J."/>
            <person name="Lind A.E."/>
            <person name="van Eijk R."/>
            <person name="Schleper C."/>
            <person name="Guy L."/>
            <person name="Ettema T.J."/>
        </authorList>
    </citation>
    <scope>NUCLEOTIDE SEQUENCE</scope>
</reference>
<feature type="region of interest" description="Disordered" evidence="1">
    <location>
        <begin position="48"/>
        <end position="67"/>
    </location>
</feature>
<evidence type="ECO:0000256" key="1">
    <source>
        <dbReference type="SAM" id="MobiDB-lite"/>
    </source>
</evidence>
<feature type="compositionally biased region" description="Polar residues" evidence="1">
    <location>
        <begin position="57"/>
        <end position="67"/>
    </location>
</feature>
<dbReference type="AlphaFoldDB" id="A0A0F9BTQ2"/>
<name>A0A0F9BTQ2_9ZZZZ</name>
<feature type="non-terminal residue" evidence="2">
    <location>
        <position position="1"/>
    </location>
</feature>
<dbReference type="EMBL" id="LAZR01050251">
    <property type="protein sequence ID" value="KKK87776.1"/>
    <property type="molecule type" value="Genomic_DNA"/>
</dbReference>
<comment type="caution">
    <text evidence="2">The sequence shown here is derived from an EMBL/GenBank/DDBJ whole genome shotgun (WGS) entry which is preliminary data.</text>
</comment>
<organism evidence="2">
    <name type="scientific">marine sediment metagenome</name>
    <dbReference type="NCBI Taxonomy" id="412755"/>
    <lineage>
        <taxon>unclassified sequences</taxon>
        <taxon>metagenomes</taxon>
        <taxon>ecological metagenomes</taxon>
    </lineage>
</organism>
<gene>
    <name evidence="2" type="ORF">LCGC14_2749880</name>
</gene>
<accession>A0A0F9BTQ2</accession>
<proteinExistence type="predicted"/>
<sequence length="67" mass="7532">NILHYPTCRADYPGKPDEEAAQDLRIIELDDGDIVFFCVDCGAYASREEDMDEKAQHPNTTRSTING</sequence>
<evidence type="ECO:0000313" key="2">
    <source>
        <dbReference type="EMBL" id="KKK87776.1"/>
    </source>
</evidence>
<protein>
    <submittedName>
        <fullName evidence="2">Uncharacterized protein</fullName>
    </submittedName>
</protein>